<comment type="caution">
    <text evidence="2">The sequence shown here is derived from an EMBL/GenBank/DDBJ whole genome shotgun (WGS) entry which is preliminary data.</text>
</comment>
<protein>
    <submittedName>
        <fullName evidence="2">Uncharacterized protein</fullName>
    </submittedName>
</protein>
<evidence type="ECO:0000313" key="2">
    <source>
        <dbReference type="EMBL" id="KAJ7325481.1"/>
    </source>
</evidence>
<dbReference type="EMBL" id="JARIHO010000044">
    <property type="protein sequence ID" value="KAJ7325481.1"/>
    <property type="molecule type" value="Genomic_DNA"/>
</dbReference>
<accession>A0AAD6ZIY5</accession>
<evidence type="ECO:0000313" key="3">
    <source>
        <dbReference type="Proteomes" id="UP001218218"/>
    </source>
</evidence>
<proteinExistence type="predicted"/>
<gene>
    <name evidence="2" type="ORF">DFH08DRAFT_1085163</name>
</gene>
<name>A0AAD6ZIY5_9AGAR</name>
<keyword evidence="3" id="KW-1185">Reference proteome</keyword>
<sequence>MVPHPPMKSKYATDEPTDYEILVHRHLERNEKARLRMARKRAELKSHSPEEQAAAAERERRYQATYRERSVSFKDVHGSPAGLPRADPDPYPSIPHPYRAPSTSVSSSGSDTAGLFGLATIDGHGPWLDRQ</sequence>
<reference evidence="2" key="1">
    <citation type="submission" date="2023-03" db="EMBL/GenBank/DDBJ databases">
        <title>Massive genome expansion in bonnet fungi (Mycena s.s.) driven by repeated elements and novel gene families across ecological guilds.</title>
        <authorList>
            <consortium name="Lawrence Berkeley National Laboratory"/>
            <person name="Harder C.B."/>
            <person name="Miyauchi S."/>
            <person name="Viragh M."/>
            <person name="Kuo A."/>
            <person name="Thoen E."/>
            <person name="Andreopoulos B."/>
            <person name="Lu D."/>
            <person name="Skrede I."/>
            <person name="Drula E."/>
            <person name="Henrissat B."/>
            <person name="Morin E."/>
            <person name="Kohler A."/>
            <person name="Barry K."/>
            <person name="LaButti K."/>
            <person name="Morin E."/>
            <person name="Salamov A."/>
            <person name="Lipzen A."/>
            <person name="Mereny Z."/>
            <person name="Hegedus B."/>
            <person name="Baldrian P."/>
            <person name="Stursova M."/>
            <person name="Weitz H."/>
            <person name="Taylor A."/>
            <person name="Grigoriev I.V."/>
            <person name="Nagy L.G."/>
            <person name="Martin F."/>
            <person name="Kauserud H."/>
        </authorList>
    </citation>
    <scope>NUCLEOTIDE SEQUENCE</scope>
    <source>
        <strain evidence="2">CBHHK002</strain>
    </source>
</reference>
<organism evidence="2 3">
    <name type="scientific">Mycena albidolilacea</name>
    <dbReference type="NCBI Taxonomy" id="1033008"/>
    <lineage>
        <taxon>Eukaryota</taxon>
        <taxon>Fungi</taxon>
        <taxon>Dikarya</taxon>
        <taxon>Basidiomycota</taxon>
        <taxon>Agaricomycotina</taxon>
        <taxon>Agaricomycetes</taxon>
        <taxon>Agaricomycetidae</taxon>
        <taxon>Agaricales</taxon>
        <taxon>Marasmiineae</taxon>
        <taxon>Mycenaceae</taxon>
        <taxon>Mycena</taxon>
    </lineage>
</organism>
<feature type="compositionally biased region" description="Basic and acidic residues" evidence="1">
    <location>
        <begin position="39"/>
        <end position="77"/>
    </location>
</feature>
<feature type="region of interest" description="Disordered" evidence="1">
    <location>
        <begin position="39"/>
        <end position="131"/>
    </location>
</feature>
<dbReference type="Proteomes" id="UP001218218">
    <property type="component" value="Unassembled WGS sequence"/>
</dbReference>
<dbReference type="AlphaFoldDB" id="A0AAD6ZIY5"/>
<evidence type="ECO:0000256" key="1">
    <source>
        <dbReference type="SAM" id="MobiDB-lite"/>
    </source>
</evidence>